<sequence length="674" mass="73895">MERQVPEIMAPAGDRASFLAGVAAGADAVYLGLKHFSARMQAKNFGLGELAALTAYAHQRGVRVYVAMNVLLKPDDARAAGNLVERLSGIVHPDALIVQDLGVIPLARQAGFTGELHISTLANATHPAALAVAQKLGASRVVLPRELSLDEAKLMAQHCPEGMGLEMFVHGALCHCVSGRCWWSSFFGGKSGLRGRCVQPCRRLYRQGGPKGKPERLFSCQDLSLDVLTKPLLDIPQIVSWKIEGRKKGPHYVYYVVSAYRLLRDNPGDPQARKTAVSLLSQALGRPGTHGVFLPQRPHPPVRPEQETASGLLVGQVKREPGGRAYVQPREDLLPGDLLRLGCEDDPWHQTIPLRRRIPKGGRLDLPAAPPASPGARRMGAAPSKAPVFLIDRREPELMRILADMEKDVAVLGEVPEKEAARFAPPSYSPPPASRPVETQVFRSLPRGLARGGKTAETGIWLERSALLDVPRPVAGAIWWWLPPVIWPSEEERYVRLMAEALERGAVRFVLNAPWQAGLFPGKEATCKGLKLWSGPFCNLASPHTAAVFASLGVEGCFASPELSGEELLSLPRTCPVPMGIVLGGFWPLGITRILAEEVRLEEPVLSPRGEVAWVRKHGGNHWIYPGWELDISAHRRELEQAGYARFAMLREPWPKFLEIAPRISVFNWETGLL</sequence>
<evidence type="ECO:0000313" key="2">
    <source>
        <dbReference type="EMBL" id="SNR60193.1"/>
    </source>
</evidence>
<dbReference type="GO" id="GO:0008233">
    <property type="term" value="F:peptidase activity"/>
    <property type="evidence" value="ECO:0007669"/>
    <property type="project" value="UniProtKB-KW"/>
</dbReference>
<dbReference type="Pfam" id="PF01136">
    <property type="entry name" value="Peptidase_U32"/>
    <property type="match status" value="1"/>
</dbReference>
<reference evidence="2 3" key="1">
    <citation type="submission" date="2017-06" db="EMBL/GenBank/DDBJ databases">
        <authorList>
            <person name="Kim H.J."/>
            <person name="Triplett B.A."/>
        </authorList>
    </citation>
    <scope>NUCLEOTIDE SEQUENCE [LARGE SCALE GENOMIC DNA]</scope>
    <source>
        <strain evidence="2 3">DSM 13116</strain>
    </source>
</reference>
<dbReference type="PANTHER" id="PTHR30217">
    <property type="entry name" value="PEPTIDASE U32 FAMILY"/>
    <property type="match status" value="1"/>
</dbReference>
<dbReference type="AlphaFoldDB" id="A0A238XP23"/>
<dbReference type="InterPro" id="IPR051454">
    <property type="entry name" value="RNA/ubiquinone_mod_enzymes"/>
</dbReference>
<dbReference type="EMBL" id="FZOC01000001">
    <property type="protein sequence ID" value="SNR60193.1"/>
    <property type="molecule type" value="Genomic_DNA"/>
</dbReference>
<dbReference type="GO" id="GO:0006508">
    <property type="term" value="P:proteolysis"/>
    <property type="evidence" value="ECO:0007669"/>
    <property type="project" value="UniProtKB-KW"/>
</dbReference>
<keyword evidence="2" id="KW-0645">Protease</keyword>
<keyword evidence="2" id="KW-0378">Hydrolase</keyword>
<evidence type="ECO:0000313" key="3">
    <source>
        <dbReference type="Proteomes" id="UP000198324"/>
    </source>
</evidence>
<evidence type="ECO:0000256" key="1">
    <source>
        <dbReference type="SAM" id="MobiDB-lite"/>
    </source>
</evidence>
<organism evidence="2 3">
    <name type="scientific">Humidesulfovibrio mexicanus</name>
    <dbReference type="NCBI Taxonomy" id="147047"/>
    <lineage>
        <taxon>Bacteria</taxon>
        <taxon>Pseudomonadati</taxon>
        <taxon>Thermodesulfobacteriota</taxon>
        <taxon>Desulfovibrionia</taxon>
        <taxon>Desulfovibrionales</taxon>
        <taxon>Desulfovibrionaceae</taxon>
        <taxon>Humidesulfovibrio</taxon>
    </lineage>
</organism>
<gene>
    <name evidence="2" type="ORF">SAMN04488503_0277</name>
</gene>
<dbReference type="Proteomes" id="UP000198324">
    <property type="component" value="Unassembled WGS sequence"/>
</dbReference>
<protein>
    <submittedName>
        <fullName evidence="2">Putative protease</fullName>
    </submittedName>
</protein>
<dbReference type="PANTHER" id="PTHR30217:SF10">
    <property type="entry name" value="23S RRNA 5-HYDROXYCYTIDINE C2501 SYNTHASE"/>
    <property type="match status" value="1"/>
</dbReference>
<accession>A0A238XP23</accession>
<dbReference type="OrthoDB" id="9807498at2"/>
<proteinExistence type="predicted"/>
<feature type="region of interest" description="Disordered" evidence="1">
    <location>
        <begin position="360"/>
        <end position="381"/>
    </location>
</feature>
<keyword evidence="3" id="KW-1185">Reference proteome</keyword>
<dbReference type="InterPro" id="IPR001539">
    <property type="entry name" value="Peptidase_U32"/>
</dbReference>
<name>A0A238XP23_9BACT</name>